<dbReference type="InterPro" id="IPR021454">
    <property type="entry name" value="DUF3105"/>
</dbReference>
<name>A0A1M6WPF2_PSETH</name>
<accession>A0A1M6WPF2</accession>
<dbReference type="STRING" id="1848.SAMN05443637_11529"/>
<dbReference type="Pfam" id="PF11303">
    <property type="entry name" value="DUF3105"/>
    <property type="match status" value="1"/>
</dbReference>
<dbReference type="RefSeq" id="WP_200804014.1">
    <property type="nucleotide sequence ID" value="NZ_CALGVN010000033.1"/>
</dbReference>
<feature type="signal peptide" evidence="2">
    <location>
        <begin position="1"/>
        <end position="29"/>
    </location>
</feature>
<evidence type="ECO:0000256" key="1">
    <source>
        <dbReference type="SAM" id="MobiDB-lite"/>
    </source>
</evidence>
<keyword evidence="2" id="KW-0732">Signal</keyword>
<dbReference type="PROSITE" id="PS51257">
    <property type="entry name" value="PROKAR_LIPOPROTEIN"/>
    <property type="match status" value="1"/>
</dbReference>
<feature type="chain" id="PRO_5039245962" description="DUF3105 domain-containing protein" evidence="2">
    <location>
        <begin position="30"/>
        <end position="230"/>
    </location>
</feature>
<feature type="region of interest" description="Disordered" evidence="1">
    <location>
        <begin position="189"/>
        <end position="217"/>
    </location>
</feature>
<dbReference type="Proteomes" id="UP000184363">
    <property type="component" value="Unassembled WGS sequence"/>
</dbReference>
<gene>
    <name evidence="3" type="ORF">SAMN05443637_11529</name>
</gene>
<evidence type="ECO:0000256" key="2">
    <source>
        <dbReference type="SAM" id="SignalP"/>
    </source>
</evidence>
<evidence type="ECO:0000313" key="3">
    <source>
        <dbReference type="EMBL" id="SHK95494.1"/>
    </source>
</evidence>
<evidence type="ECO:0000313" key="4">
    <source>
        <dbReference type="Proteomes" id="UP000184363"/>
    </source>
</evidence>
<reference evidence="3 4" key="1">
    <citation type="submission" date="2016-11" db="EMBL/GenBank/DDBJ databases">
        <authorList>
            <person name="Jaros S."/>
            <person name="Januszkiewicz K."/>
            <person name="Wedrychowicz H."/>
        </authorList>
    </citation>
    <scope>NUCLEOTIDE SEQUENCE [LARGE SCALE GENOMIC DNA]</scope>
    <source>
        <strain evidence="3 4">DSM 43832</strain>
    </source>
</reference>
<dbReference type="EMBL" id="FRAP01000015">
    <property type="protein sequence ID" value="SHK95494.1"/>
    <property type="molecule type" value="Genomic_DNA"/>
</dbReference>
<proteinExistence type="predicted"/>
<organism evidence="3 4">
    <name type="scientific">Pseudonocardia thermophila</name>
    <dbReference type="NCBI Taxonomy" id="1848"/>
    <lineage>
        <taxon>Bacteria</taxon>
        <taxon>Bacillati</taxon>
        <taxon>Actinomycetota</taxon>
        <taxon>Actinomycetes</taxon>
        <taxon>Pseudonocardiales</taxon>
        <taxon>Pseudonocardiaceae</taxon>
        <taxon>Pseudonocardia</taxon>
    </lineage>
</organism>
<keyword evidence="4" id="KW-1185">Reference proteome</keyword>
<evidence type="ECO:0008006" key="5">
    <source>
        <dbReference type="Google" id="ProtNLM"/>
    </source>
</evidence>
<protein>
    <recommendedName>
        <fullName evidence="5">DUF3105 domain-containing protein</fullName>
    </recommendedName>
</protein>
<sequence>MRRSVRPAAVLLAAALLLGGCSSIGGTSAAAPIRQSVDTSEYVPSATNPDPSRKIPGITIKKFAGAQHVPSNVRVAYTHNPPIGGRHDQVWAACNGVVYETPVRVEHLVHSLEHGAVWIAYDPARLSAADVAALATLVEGKPYMVMSPYPEMASPVSLQSWGHQLAVDSVTDPRIDQFITALRVNPNTHPEPNASCDIPSRYFDQDDPPPYQPLPAQSEIDGATIVAEEG</sequence>
<dbReference type="AlphaFoldDB" id="A0A1M6WPF2"/>